<reference evidence="5" key="1">
    <citation type="journal article" name="Int. J. Mol. Sci.">
        <title>Comparative Mitochondrial Genome Analysis of Two Ectomycorrhizal Fungi (Rhizopogon) Reveals Dynamic Changes of Intron and Phylogenetic Relationships of the Subphylum Agaricomycotina.</title>
        <authorList>
            <person name="Li Q."/>
            <person name="Ren Y."/>
            <person name="Shi X."/>
            <person name="Peng L."/>
            <person name="Zhao J."/>
            <person name="Song Y."/>
            <person name="Zhao G."/>
        </authorList>
    </citation>
    <scope>NUCLEOTIDE SEQUENCE</scope>
</reference>
<feature type="domain" description="Nuclease associated modular" evidence="4">
    <location>
        <begin position="111"/>
        <end position="127"/>
    </location>
</feature>
<dbReference type="Pfam" id="PF07460">
    <property type="entry name" value="NUMOD3"/>
    <property type="match status" value="1"/>
</dbReference>
<dbReference type="Pfam" id="PF07453">
    <property type="entry name" value="NUMOD1"/>
    <property type="match status" value="2"/>
</dbReference>
<dbReference type="GO" id="GO:0004519">
    <property type="term" value="F:endonuclease activity"/>
    <property type="evidence" value="ECO:0007669"/>
    <property type="project" value="UniProtKB-KW"/>
</dbReference>
<proteinExistence type="predicted"/>
<gene>
    <name evidence="5" type="primary">orf268</name>
</gene>
<dbReference type="Gene3D" id="3.40.1440.10">
    <property type="entry name" value="GIY-YIG endonuclease"/>
    <property type="match status" value="1"/>
</dbReference>
<dbReference type="AlphaFoldDB" id="A0A4Y5SJL8"/>
<dbReference type="InterPro" id="IPR003611">
    <property type="entry name" value="NUMOD3"/>
</dbReference>
<evidence type="ECO:0000256" key="2">
    <source>
        <dbReference type="ARBA" id="ARBA00022759"/>
    </source>
</evidence>
<keyword evidence="5" id="KW-0496">Mitochondrion</keyword>
<evidence type="ECO:0000313" key="5">
    <source>
        <dbReference type="EMBL" id="QDA23196.1"/>
    </source>
</evidence>
<dbReference type="GO" id="GO:0003677">
    <property type="term" value="F:DNA binding"/>
    <property type="evidence" value="ECO:0007669"/>
    <property type="project" value="InterPro"/>
</dbReference>
<dbReference type="GeneID" id="40493971"/>
<dbReference type="SMART" id="SM00496">
    <property type="entry name" value="IENR2"/>
    <property type="match status" value="3"/>
</dbReference>
<keyword evidence="3" id="KW-0378">Hydrolase</keyword>
<dbReference type="InterPro" id="IPR006350">
    <property type="entry name" value="Intron_endoG1"/>
</dbReference>
<dbReference type="GO" id="GO:0016787">
    <property type="term" value="F:hydrolase activity"/>
    <property type="evidence" value="ECO:0007669"/>
    <property type="project" value="UniProtKB-KW"/>
</dbReference>
<sequence length="268" mass="31222">MRNYLNNAFLKNQKNSNMPIVKALLKYGQDNFAVLIVEYIDIKILTVRETYFISKFLPYYNVLNTGYSSLGYKHTEATKQMLSDLAKNRVHSEDTKTLISRALVGKNNPFYNKTHSTKSKLRMSEANSAHPVYVYNSYKILQVIFPSVLTLAKLINSNHSTILGFINSGELFRGDWYFSKLPYNISDIPLIFDFSSIEFDNLISDVKNNSHIKKAVFLYNLKREFIQKFDGVTQAKRELNISHEIIKKHALRNKPYQIYIFSYERLIN</sequence>
<dbReference type="InterPro" id="IPR035901">
    <property type="entry name" value="GIY-YIG_endonuc_sf"/>
</dbReference>
<dbReference type="NCBIfam" id="TIGR01453">
    <property type="entry name" value="grpIintron_endo"/>
    <property type="match status" value="1"/>
</dbReference>
<evidence type="ECO:0000256" key="3">
    <source>
        <dbReference type="ARBA" id="ARBA00022801"/>
    </source>
</evidence>
<dbReference type="InterPro" id="IPR010896">
    <property type="entry name" value="NUMOD1"/>
</dbReference>
<geneLocation type="mitochondrion" evidence="5"/>
<dbReference type="SUPFAM" id="SSF64496">
    <property type="entry name" value="DNA-binding domain of intron-encoded endonucleases"/>
    <property type="match status" value="1"/>
</dbReference>
<protein>
    <submittedName>
        <fullName evidence="5">GIY-YIG endonuclease</fullName>
    </submittedName>
</protein>
<feature type="domain" description="Nuclease associated modular" evidence="4">
    <location>
        <begin position="70"/>
        <end position="86"/>
    </location>
</feature>
<organism evidence="5">
    <name type="scientific">Rhizopogon salebrosus</name>
    <dbReference type="NCBI Taxonomy" id="176626"/>
    <lineage>
        <taxon>Eukaryota</taxon>
        <taxon>Fungi</taxon>
        <taxon>Dikarya</taxon>
        <taxon>Basidiomycota</taxon>
        <taxon>Agaricomycotina</taxon>
        <taxon>Agaricomycetes</taxon>
        <taxon>Agaricomycetidae</taxon>
        <taxon>Boletales</taxon>
        <taxon>Suillineae</taxon>
        <taxon>Rhizopogonaceae</taxon>
        <taxon>Rhizopogon</taxon>
    </lineage>
</organism>
<dbReference type="InterPro" id="IPR003647">
    <property type="entry name" value="Intron_nuc_1_rpt"/>
</dbReference>
<keyword evidence="1" id="KW-0540">Nuclease</keyword>
<dbReference type="SUPFAM" id="SSF82771">
    <property type="entry name" value="GIY-YIG endonuclease"/>
    <property type="match status" value="1"/>
</dbReference>
<dbReference type="EMBL" id="MH794152">
    <property type="protein sequence ID" value="QDA23196.1"/>
    <property type="molecule type" value="Genomic_DNA"/>
</dbReference>
<accession>A0A4Y5SJL8</accession>
<evidence type="ECO:0000259" key="4">
    <source>
        <dbReference type="SMART" id="SM00496"/>
    </source>
</evidence>
<keyword evidence="2 5" id="KW-0255">Endonuclease</keyword>
<name>A0A4Y5SJL8_9AGAM</name>
<dbReference type="SMART" id="SM00497">
    <property type="entry name" value="IENR1"/>
    <property type="match status" value="2"/>
</dbReference>
<dbReference type="RefSeq" id="YP_009649282.1">
    <property type="nucleotide sequence ID" value="NC_042698.1"/>
</dbReference>
<evidence type="ECO:0000256" key="1">
    <source>
        <dbReference type="ARBA" id="ARBA00022722"/>
    </source>
</evidence>
<feature type="domain" description="Nuclease associated modular" evidence="4">
    <location>
        <begin position="87"/>
        <end position="103"/>
    </location>
</feature>